<keyword evidence="2" id="KW-1185">Reference proteome</keyword>
<evidence type="ECO:0000313" key="2">
    <source>
        <dbReference type="Proteomes" id="UP000077342"/>
    </source>
</evidence>
<gene>
    <name evidence="1" type="ORF">A4G28_04440</name>
</gene>
<comment type="caution">
    <text evidence="1">The sequence shown here is derived from an EMBL/GenBank/DDBJ whole genome shotgun (WGS) entry which is preliminary data.</text>
</comment>
<evidence type="ECO:0008006" key="3">
    <source>
        <dbReference type="Google" id="ProtNLM"/>
    </source>
</evidence>
<dbReference type="InterPro" id="IPR027417">
    <property type="entry name" value="P-loop_NTPase"/>
</dbReference>
<dbReference type="Proteomes" id="UP000077342">
    <property type="component" value="Unassembled WGS sequence"/>
</dbReference>
<dbReference type="AlphaFoldDB" id="A0A164B3S6"/>
<protein>
    <recommendedName>
        <fullName evidence="3">Terminase</fullName>
    </recommendedName>
</protein>
<accession>A0A164B3S6</accession>
<reference evidence="2" key="1">
    <citation type="submission" date="2016-04" db="EMBL/GenBank/DDBJ databases">
        <authorList>
            <person name="Strapagiel D."/>
            <person name="Borowka P."/>
            <person name="Marciniak B."/>
            <person name="Bakula Z."/>
            <person name="Van Ingen J."/>
            <person name="Safianowska A."/>
            <person name="Dziadek J."/>
            <person name="Jagielski T."/>
        </authorList>
    </citation>
    <scope>NUCLEOTIDE SEQUENCE [LARGE SCALE GENOMIC DNA]</scope>
    <source>
        <strain evidence="2">1010001458</strain>
    </source>
</reference>
<organism evidence="1 2">
    <name type="scientific">Mycobacterium ostraviense</name>
    <dbReference type="NCBI Taxonomy" id="2738409"/>
    <lineage>
        <taxon>Bacteria</taxon>
        <taxon>Bacillati</taxon>
        <taxon>Actinomycetota</taxon>
        <taxon>Actinomycetes</taxon>
        <taxon>Mycobacteriales</taxon>
        <taxon>Mycobacteriaceae</taxon>
        <taxon>Mycobacterium</taxon>
    </lineage>
</organism>
<dbReference type="Gene3D" id="3.40.50.300">
    <property type="entry name" value="P-loop containing nucleotide triphosphate hydrolases"/>
    <property type="match status" value="1"/>
</dbReference>
<sequence>MVVSLVQPAYANFPAWSETFGPEVADLADLAGFPPDPEQEIALNALFGIDSEGRSVSFEFALIAARQNIKTGFLKQAALGWLFITDQPLIVWSAHEMDATREAFRDLTNLIENCRPLAKRLESGPTNGIFRGSGQEAIALAPSKECPYGQRLKFKARTHAGGRGLTGNKVILDEAFKLQDSHMGSLLPTLSAVPDPQVAFGSSACKPESDVLRRIVERGRSTDVSRRRRLGYMEFCAPEDACESDNCPHYVGFPGCAMDKRECIVMANPQAGRRITWEYLEGERQSLSPAEFGRERLGWHDKPDLAGEPKISLAMWNDLADVDSTPLDPVSFGIYTEKDRASSVIAVAAYRADGLIHVGVVPARESEAIDQLPGTGWIPERARQLQERWSPCATVIDSQNAAASLITALEEQGVEIVTTTAQDMARACGNFFDFVVERKIRHQGSPSLAQSVCAGKPRDLGDAWAWDRKDAGSDITQLVAVTLALHGLILHGRPKTVEVWGFMS</sequence>
<evidence type="ECO:0000313" key="1">
    <source>
        <dbReference type="EMBL" id="KZS63087.1"/>
    </source>
</evidence>
<name>A0A164B3S6_9MYCO</name>
<proteinExistence type="predicted"/>
<dbReference type="EMBL" id="LWCI01000100">
    <property type="protein sequence ID" value="KZS63087.1"/>
    <property type="molecule type" value="Genomic_DNA"/>
</dbReference>